<dbReference type="EMBL" id="QTSX02004403">
    <property type="protein sequence ID" value="KAJ9064906.1"/>
    <property type="molecule type" value="Genomic_DNA"/>
</dbReference>
<name>A0ACC2SR84_9FUNG</name>
<accession>A0ACC2SR84</accession>
<protein>
    <submittedName>
        <fullName evidence="1">Asparagine-rich protein (ARP protein)</fullName>
    </submittedName>
</protein>
<gene>
    <name evidence="1" type="primary">NRP1_3</name>
    <name evidence="1" type="ORF">DSO57_1025433</name>
</gene>
<keyword evidence="2" id="KW-1185">Reference proteome</keyword>
<dbReference type="Proteomes" id="UP001165960">
    <property type="component" value="Unassembled WGS sequence"/>
</dbReference>
<reference evidence="1" key="1">
    <citation type="submission" date="2022-04" db="EMBL/GenBank/DDBJ databases">
        <title>Genome of the entomopathogenic fungus Entomophthora muscae.</title>
        <authorList>
            <person name="Elya C."/>
            <person name="Lovett B.R."/>
            <person name="Lee E."/>
            <person name="Macias A.M."/>
            <person name="Hajek A.E."/>
            <person name="De Bivort B.L."/>
            <person name="Kasson M.T."/>
            <person name="De Fine Licht H.H."/>
            <person name="Stajich J.E."/>
        </authorList>
    </citation>
    <scope>NUCLEOTIDE SEQUENCE</scope>
    <source>
        <strain evidence="1">Berkeley</strain>
    </source>
</reference>
<sequence length="557" mass="62075">MSTRDYEGGGKRGILSEEKVTELDTGLSGALDALSETFFRLVISKNLKSRLVTFGANSFRLGFVKETAAKGVQIPNFLRRCSLFDINQEVYKWLGPRIQGKYEKFSLSGLAHSLNIPHPPIITALDKCRVMIKIMASILSSTDSKDLFVKLVDMSVDYDQFIEEESRAVLLTGLSPKVTQPELMAWFGERGLKPIRLLTIQNPTSGASSGICQAIFASHSEARRTFSLNMDFMGIRLVEVSPSSQSFSATMHLTPLPAVAPIEKVIQPVVAATTSDYSYSHNHENGNKNSVGYYNERSPVQIRPISPHRTYKVSYQPAPYHQPRSYDLGNDKSSYSPHDQYADPNSYHSGPHPQKVVPGDWTCPVRECESYNYAFRLSCFKCHCPKPQPPSKYSSSHSSSGYRHRPAYHSPNHNGYHHSPYPQPSRPPRAVGRAGDWFCPNTMCGFENFASRVACLRCGVENPVYKMAPHSVPAPVTSGFRPGDWHCPGCNSHNFASRFNCMRCSASRSESKPPMMPPSNENPPQPLLPGDWHCRNNNCGFHNFAKRMVCGRCGAPN</sequence>
<comment type="caution">
    <text evidence="1">The sequence shown here is derived from an EMBL/GenBank/DDBJ whole genome shotgun (WGS) entry which is preliminary data.</text>
</comment>
<evidence type="ECO:0000313" key="1">
    <source>
        <dbReference type="EMBL" id="KAJ9064906.1"/>
    </source>
</evidence>
<organism evidence="1 2">
    <name type="scientific">Entomophthora muscae</name>
    <dbReference type="NCBI Taxonomy" id="34485"/>
    <lineage>
        <taxon>Eukaryota</taxon>
        <taxon>Fungi</taxon>
        <taxon>Fungi incertae sedis</taxon>
        <taxon>Zoopagomycota</taxon>
        <taxon>Entomophthoromycotina</taxon>
        <taxon>Entomophthoromycetes</taxon>
        <taxon>Entomophthorales</taxon>
        <taxon>Entomophthoraceae</taxon>
        <taxon>Entomophthora</taxon>
    </lineage>
</organism>
<evidence type="ECO:0000313" key="2">
    <source>
        <dbReference type="Proteomes" id="UP001165960"/>
    </source>
</evidence>
<proteinExistence type="predicted"/>